<accession>A0A4Y8WJL3</accession>
<keyword evidence="2" id="KW-0808">Transferase</keyword>
<dbReference type="Pfam" id="PF00535">
    <property type="entry name" value="Glycos_transf_2"/>
    <property type="match status" value="1"/>
</dbReference>
<proteinExistence type="predicted"/>
<dbReference type="InterPro" id="IPR001173">
    <property type="entry name" value="Glyco_trans_2-like"/>
</dbReference>
<dbReference type="PANTHER" id="PTHR43685">
    <property type="entry name" value="GLYCOSYLTRANSFERASE"/>
    <property type="match status" value="1"/>
</dbReference>
<feature type="domain" description="Glycosyltransferase 2-like" evidence="1">
    <location>
        <begin position="6"/>
        <end position="131"/>
    </location>
</feature>
<dbReference type="GO" id="GO:0016740">
    <property type="term" value="F:transferase activity"/>
    <property type="evidence" value="ECO:0007669"/>
    <property type="project" value="UniProtKB-KW"/>
</dbReference>
<keyword evidence="3" id="KW-1185">Reference proteome</keyword>
<organism evidence="2 3">
    <name type="scientific">Vibrio ouci</name>
    <dbReference type="NCBI Taxonomy" id="2499078"/>
    <lineage>
        <taxon>Bacteria</taxon>
        <taxon>Pseudomonadati</taxon>
        <taxon>Pseudomonadota</taxon>
        <taxon>Gammaproteobacteria</taxon>
        <taxon>Vibrionales</taxon>
        <taxon>Vibrionaceae</taxon>
        <taxon>Vibrio</taxon>
    </lineage>
</organism>
<dbReference type="OrthoDB" id="9802649at2"/>
<dbReference type="InterPro" id="IPR050834">
    <property type="entry name" value="Glycosyltransf_2"/>
</dbReference>
<comment type="caution">
    <text evidence="2">The sequence shown here is derived from an EMBL/GenBank/DDBJ whole genome shotgun (WGS) entry which is preliminary data.</text>
</comment>
<gene>
    <name evidence="2" type="ORF">ELS82_03335</name>
</gene>
<evidence type="ECO:0000259" key="1">
    <source>
        <dbReference type="Pfam" id="PF00535"/>
    </source>
</evidence>
<dbReference type="AlphaFoldDB" id="A0A4Y8WJL3"/>
<evidence type="ECO:0000313" key="3">
    <source>
        <dbReference type="Proteomes" id="UP000297753"/>
    </source>
</evidence>
<sequence>MTESVSVIIPCYNVEETVVRALDSIFGQSYPIFEVICVDDCSTDNTKDVILDYKDCRVKYIKNIKNSGPSYSRNIGFKQSVGSIVAFLDADDYWHSDKVKAQIALLRYFDFEVVSCSYFDGELHRVKETIGYRILTLSEIMLSNIISTPSVLMHRSAFLLFNEEMKYSEDFDLWLRLIRNGSRFGYINKDLVYLDKLSFGEGGLSSDLLSMELGEIKTIWNNSTKIYEKTFYCIYSLVKFLRRLFIVYRRKIKSFSN</sequence>
<dbReference type="RefSeq" id="WP_134834227.1">
    <property type="nucleotide sequence ID" value="NZ_SATR01000003.1"/>
</dbReference>
<dbReference type="EMBL" id="SATR01000003">
    <property type="protein sequence ID" value="TFH92999.1"/>
    <property type="molecule type" value="Genomic_DNA"/>
</dbReference>
<protein>
    <submittedName>
        <fullName evidence="2">Glycosyltransferase</fullName>
    </submittedName>
</protein>
<dbReference type="SUPFAM" id="SSF53448">
    <property type="entry name" value="Nucleotide-diphospho-sugar transferases"/>
    <property type="match status" value="1"/>
</dbReference>
<evidence type="ECO:0000313" key="2">
    <source>
        <dbReference type="EMBL" id="TFH92999.1"/>
    </source>
</evidence>
<name>A0A4Y8WJL3_9VIBR</name>
<dbReference type="PANTHER" id="PTHR43685:SF2">
    <property type="entry name" value="GLYCOSYLTRANSFERASE 2-LIKE DOMAIN-CONTAINING PROTEIN"/>
    <property type="match status" value="1"/>
</dbReference>
<dbReference type="Proteomes" id="UP000297753">
    <property type="component" value="Unassembled WGS sequence"/>
</dbReference>
<reference evidence="2 3" key="1">
    <citation type="submission" date="2019-01" db="EMBL/GenBank/DDBJ databases">
        <title>Vibrio BEI176 sp. nov, a marine bacterium isolated from China: eastern marignal seas.</title>
        <authorList>
            <person name="Li B."/>
        </authorList>
    </citation>
    <scope>NUCLEOTIDE SEQUENCE [LARGE SCALE GENOMIC DNA]</scope>
    <source>
        <strain evidence="2 3">BEI176</strain>
    </source>
</reference>
<dbReference type="InterPro" id="IPR029044">
    <property type="entry name" value="Nucleotide-diphossugar_trans"/>
</dbReference>
<dbReference type="Gene3D" id="3.90.550.10">
    <property type="entry name" value="Spore Coat Polysaccharide Biosynthesis Protein SpsA, Chain A"/>
    <property type="match status" value="1"/>
</dbReference>